<feature type="domain" description="Rok N-terminal oligomerisation" evidence="2">
    <location>
        <begin position="1"/>
        <end position="41"/>
    </location>
</feature>
<protein>
    <recommendedName>
        <fullName evidence="5">Competence protein ComK</fullName>
    </recommendedName>
</protein>
<dbReference type="InterPro" id="IPR058971">
    <property type="entry name" value="Rok_N_oligomerisation"/>
</dbReference>
<dbReference type="Pfam" id="PF23159">
    <property type="entry name" value="WHD_Rok"/>
    <property type="match status" value="1"/>
</dbReference>
<dbReference type="EMBL" id="SORX01000002">
    <property type="protein sequence ID" value="TFE02973.1"/>
    <property type="molecule type" value="Genomic_DNA"/>
</dbReference>
<reference evidence="3 4" key="1">
    <citation type="submission" date="2019-03" db="EMBL/GenBank/DDBJ databases">
        <authorList>
            <person name="Yang Y."/>
        </authorList>
    </citation>
    <scope>NUCLEOTIDE SEQUENCE [LARGE SCALE GENOMIC DNA]</scope>
    <source>
        <strain evidence="3 4">ASL-1</strain>
    </source>
</reference>
<accession>A0A4Y8LLW9</accession>
<gene>
    <name evidence="3" type="ORF">E2626_03960</name>
</gene>
<dbReference type="Proteomes" id="UP000297776">
    <property type="component" value="Unassembled WGS sequence"/>
</dbReference>
<dbReference type="Pfam" id="PF26513">
    <property type="entry name" value="Rok_N"/>
    <property type="match status" value="1"/>
</dbReference>
<organism evidence="3 4">
    <name type="scientific">Jeotgalibacillus salarius</name>
    <dbReference type="NCBI Taxonomy" id="546023"/>
    <lineage>
        <taxon>Bacteria</taxon>
        <taxon>Bacillati</taxon>
        <taxon>Bacillota</taxon>
        <taxon>Bacilli</taxon>
        <taxon>Bacillales</taxon>
        <taxon>Caryophanaceae</taxon>
        <taxon>Jeotgalibacillus</taxon>
    </lineage>
</organism>
<dbReference type="OrthoDB" id="2452961at2"/>
<feature type="domain" description="Repressor Rok winged helix" evidence="1">
    <location>
        <begin position="74"/>
        <end position="129"/>
    </location>
</feature>
<dbReference type="RefSeq" id="WP_134379903.1">
    <property type="nucleotide sequence ID" value="NZ_SORX01000002.1"/>
</dbReference>
<evidence type="ECO:0000259" key="2">
    <source>
        <dbReference type="Pfam" id="PF26513"/>
    </source>
</evidence>
<sequence length="134" mass="15683">MFDERAALKIRLEQMADSELRILQEFKNERENILQRLRELDQSATVNMTDADQPINQAKIPKPINVGKSKKMHAAALEILQNQLEPVKGTDIQKFVEDKTGYKVANMTTFMRTIQRKYPDVRKLDRGLYIYEKE</sequence>
<dbReference type="InterPro" id="IPR056984">
    <property type="entry name" value="WH_Rok"/>
</dbReference>
<keyword evidence="4" id="KW-1185">Reference proteome</keyword>
<evidence type="ECO:0000313" key="4">
    <source>
        <dbReference type="Proteomes" id="UP000297776"/>
    </source>
</evidence>
<proteinExistence type="predicted"/>
<name>A0A4Y8LLW9_9BACL</name>
<evidence type="ECO:0000259" key="1">
    <source>
        <dbReference type="Pfam" id="PF23159"/>
    </source>
</evidence>
<dbReference type="AlphaFoldDB" id="A0A4Y8LLW9"/>
<evidence type="ECO:0000313" key="3">
    <source>
        <dbReference type="EMBL" id="TFE02973.1"/>
    </source>
</evidence>
<comment type="caution">
    <text evidence="3">The sequence shown here is derived from an EMBL/GenBank/DDBJ whole genome shotgun (WGS) entry which is preliminary data.</text>
</comment>
<evidence type="ECO:0008006" key="5">
    <source>
        <dbReference type="Google" id="ProtNLM"/>
    </source>
</evidence>